<organism evidence="4 5">
    <name type="scientific">Stutzerimonas chloritidismutans AW-1</name>
    <dbReference type="NCBI Taxonomy" id="1263865"/>
    <lineage>
        <taxon>Bacteria</taxon>
        <taxon>Pseudomonadati</taxon>
        <taxon>Pseudomonadota</taxon>
        <taxon>Gammaproteobacteria</taxon>
        <taxon>Pseudomonadales</taxon>
        <taxon>Pseudomonadaceae</taxon>
        <taxon>Stutzerimonas</taxon>
    </lineage>
</organism>
<evidence type="ECO:0000256" key="2">
    <source>
        <dbReference type="SAM" id="MobiDB-lite"/>
    </source>
</evidence>
<dbReference type="AlphaFoldDB" id="V4QG11"/>
<feature type="compositionally biased region" description="Basic and acidic residues" evidence="2">
    <location>
        <begin position="233"/>
        <end position="244"/>
    </location>
</feature>
<feature type="region of interest" description="Disordered" evidence="2">
    <location>
        <begin position="1"/>
        <end position="28"/>
    </location>
</feature>
<dbReference type="EMBL" id="AOFQ01000011">
    <property type="protein sequence ID" value="ESR00728.1"/>
    <property type="molecule type" value="Genomic_DNA"/>
</dbReference>
<proteinExistence type="inferred from homology"/>
<dbReference type="RefSeq" id="WP_023444287.1">
    <property type="nucleotide sequence ID" value="NZ_AOFQ01000011.1"/>
</dbReference>
<dbReference type="InterPro" id="IPR036086">
    <property type="entry name" value="ParB/Sulfiredoxin_sf"/>
</dbReference>
<evidence type="ECO:0000256" key="1">
    <source>
        <dbReference type="ARBA" id="ARBA00006295"/>
    </source>
</evidence>
<comment type="caution">
    <text evidence="4">The sequence shown here is derived from an EMBL/GenBank/DDBJ whole genome shotgun (WGS) entry which is preliminary data.</text>
</comment>
<dbReference type="InterPro" id="IPR004437">
    <property type="entry name" value="ParB/RepB/Spo0J"/>
</dbReference>
<feature type="region of interest" description="Disordered" evidence="2">
    <location>
        <begin position="231"/>
        <end position="267"/>
    </location>
</feature>
<evidence type="ECO:0000313" key="4">
    <source>
        <dbReference type="EMBL" id="ESR00728.1"/>
    </source>
</evidence>
<evidence type="ECO:0000259" key="3">
    <source>
        <dbReference type="SMART" id="SM00470"/>
    </source>
</evidence>
<accession>V4QG11</accession>
<sequence length="317" mass="34795">MQKKPNLDEFLVPGTARPEPSVSSDNGRVLYAPIDKLRPNKQQDRDDMDSEASADHIKALAESIKLKLPNGQRYGIRRPIEVRPADEEGIHEIIAGENRWRAGQLAGETEVPIIIKTGDEIEARLDHVTDNALRRDLNLWQQACSIQRDQDEFKMTTEQVIVAHGLRNKSQLSKLMAVFKLSEEAQTFVKKGLCQDVNLVYDLRKLQPEQLSKLATRVMNKGESFPVALKAVLPKEPKTPKEPKSTPGQGGDAGPESNGQEQGDAPQANAGVTINVDMNAALALAVLLDIDAPEGVAAAELTQLLHDKIRGLVGDTE</sequence>
<feature type="domain" description="ParB-like N-terminal" evidence="3">
    <location>
        <begin position="30"/>
        <end position="132"/>
    </location>
</feature>
<dbReference type="Gene3D" id="1.10.10.2830">
    <property type="match status" value="1"/>
</dbReference>
<dbReference type="PANTHER" id="PTHR33375:SF1">
    <property type="entry name" value="CHROMOSOME-PARTITIONING PROTEIN PARB-RELATED"/>
    <property type="match status" value="1"/>
</dbReference>
<dbReference type="Proteomes" id="UP000017822">
    <property type="component" value="Unassembled WGS sequence"/>
</dbReference>
<name>V4QG11_STUCH</name>
<dbReference type="GO" id="GO:0003677">
    <property type="term" value="F:DNA binding"/>
    <property type="evidence" value="ECO:0007669"/>
    <property type="project" value="InterPro"/>
</dbReference>
<dbReference type="SUPFAM" id="SSF110849">
    <property type="entry name" value="ParB/Sulfiredoxin"/>
    <property type="match status" value="1"/>
</dbReference>
<gene>
    <name evidence="4" type="ORF">F753_04320</name>
</gene>
<dbReference type="SMART" id="SM00470">
    <property type="entry name" value="ParB"/>
    <property type="match status" value="1"/>
</dbReference>
<dbReference type="Pfam" id="PF02195">
    <property type="entry name" value="ParB_N"/>
    <property type="match status" value="1"/>
</dbReference>
<protein>
    <recommendedName>
        <fullName evidence="3">ParB-like N-terminal domain-containing protein</fullName>
    </recommendedName>
</protein>
<dbReference type="PATRIC" id="fig|1263865.4.peg.844"/>
<evidence type="ECO:0000313" key="5">
    <source>
        <dbReference type="Proteomes" id="UP000017822"/>
    </source>
</evidence>
<dbReference type="GO" id="GO:0005694">
    <property type="term" value="C:chromosome"/>
    <property type="evidence" value="ECO:0007669"/>
    <property type="project" value="TreeGrafter"/>
</dbReference>
<dbReference type="GO" id="GO:0045881">
    <property type="term" value="P:positive regulation of sporulation resulting in formation of a cellular spore"/>
    <property type="evidence" value="ECO:0007669"/>
    <property type="project" value="TreeGrafter"/>
</dbReference>
<dbReference type="InterPro" id="IPR003115">
    <property type="entry name" value="ParB_N"/>
</dbReference>
<comment type="similarity">
    <text evidence="1">Belongs to the ParB family.</text>
</comment>
<dbReference type="GO" id="GO:0007059">
    <property type="term" value="P:chromosome segregation"/>
    <property type="evidence" value="ECO:0007669"/>
    <property type="project" value="TreeGrafter"/>
</dbReference>
<dbReference type="PANTHER" id="PTHR33375">
    <property type="entry name" value="CHROMOSOME-PARTITIONING PROTEIN PARB-RELATED"/>
    <property type="match status" value="1"/>
</dbReference>
<dbReference type="NCBIfam" id="TIGR00180">
    <property type="entry name" value="parB_part"/>
    <property type="match status" value="1"/>
</dbReference>
<reference evidence="4 5" key="1">
    <citation type="submission" date="2013-07" db="EMBL/GenBank/DDBJ databases">
        <authorList>
            <person name="Schaap P.J."/>
            <person name="Mehboob F."/>
            <person name="Oosterkamp M.J."/>
            <person name="de Vos W.M."/>
            <person name="Stams A.J.M."/>
            <person name="Koehorst J.J."/>
        </authorList>
    </citation>
    <scope>NUCLEOTIDE SEQUENCE [LARGE SCALE GENOMIC DNA]</scope>
    <source>
        <strain evidence="4 5">AW-1</strain>
    </source>
</reference>
<dbReference type="InterPro" id="IPR050336">
    <property type="entry name" value="Chromosome_partition/occlusion"/>
</dbReference>
<dbReference type="SUPFAM" id="SSF109709">
    <property type="entry name" value="KorB DNA-binding domain-like"/>
    <property type="match status" value="1"/>
</dbReference>
<dbReference type="Gene3D" id="3.90.1530.30">
    <property type="match status" value="1"/>
</dbReference>